<keyword evidence="4 7" id="KW-0547">Nucleotide-binding</keyword>
<protein>
    <recommendedName>
        <fullName evidence="1">non-specific serine/threonine protein kinase</fullName>
        <ecNumber evidence="1">2.7.11.1</ecNumber>
    </recommendedName>
</protein>
<feature type="binding site" evidence="7">
    <location>
        <position position="28"/>
    </location>
    <ligand>
        <name>ATP</name>
        <dbReference type="ChEBI" id="CHEBI:30616"/>
    </ligand>
</feature>
<evidence type="ECO:0000313" key="9">
    <source>
        <dbReference type="EMBL" id="MFB9909623.1"/>
    </source>
</evidence>
<dbReference type="EMBL" id="JBHLZU010000037">
    <property type="protein sequence ID" value="MFB9909623.1"/>
    <property type="molecule type" value="Genomic_DNA"/>
</dbReference>
<dbReference type="SMART" id="SM00220">
    <property type="entry name" value="S_TKc"/>
    <property type="match status" value="1"/>
</dbReference>
<evidence type="ECO:0000256" key="4">
    <source>
        <dbReference type="ARBA" id="ARBA00022741"/>
    </source>
</evidence>
<keyword evidence="6 7" id="KW-0067">ATP-binding</keyword>
<dbReference type="PROSITE" id="PS50011">
    <property type="entry name" value="PROTEIN_KINASE_DOM"/>
    <property type="match status" value="1"/>
</dbReference>
<dbReference type="InterPro" id="IPR017441">
    <property type="entry name" value="Protein_kinase_ATP_BS"/>
</dbReference>
<dbReference type="GO" id="GO:0004674">
    <property type="term" value="F:protein serine/threonine kinase activity"/>
    <property type="evidence" value="ECO:0007669"/>
    <property type="project" value="UniProtKB-EC"/>
</dbReference>
<dbReference type="SUPFAM" id="SSF56112">
    <property type="entry name" value="Protein kinase-like (PK-like)"/>
    <property type="match status" value="1"/>
</dbReference>
<feature type="domain" description="Protein kinase" evidence="8">
    <location>
        <begin position="1"/>
        <end position="267"/>
    </location>
</feature>
<dbReference type="Proteomes" id="UP001589693">
    <property type="component" value="Unassembled WGS sequence"/>
</dbReference>
<dbReference type="InterPro" id="IPR008271">
    <property type="entry name" value="Ser/Thr_kinase_AS"/>
</dbReference>
<dbReference type="Gene3D" id="1.10.510.10">
    <property type="entry name" value="Transferase(Phosphotransferase) domain 1"/>
    <property type="match status" value="1"/>
</dbReference>
<evidence type="ECO:0000256" key="3">
    <source>
        <dbReference type="ARBA" id="ARBA00022679"/>
    </source>
</evidence>
<gene>
    <name evidence="9" type="ORF">ACFFQA_37300</name>
</gene>
<evidence type="ECO:0000256" key="6">
    <source>
        <dbReference type="ARBA" id="ARBA00022840"/>
    </source>
</evidence>
<dbReference type="PANTHER" id="PTHR43289">
    <property type="entry name" value="MITOGEN-ACTIVATED PROTEIN KINASE KINASE KINASE 20-RELATED"/>
    <property type="match status" value="1"/>
</dbReference>
<keyword evidence="10" id="KW-1185">Reference proteome</keyword>
<name>A0ABV6A8W7_9PSEU</name>
<dbReference type="Gene3D" id="3.30.200.20">
    <property type="entry name" value="Phosphorylase Kinase, domain 1"/>
    <property type="match status" value="1"/>
</dbReference>
<dbReference type="PANTHER" id="PTHR43289:SF6">
    <property type="entry name" value="SERINE_THREONINE-PROTEIN KINASE NEKL-3"/>
    <property type="match status" value="1"/>
</dbReference>
<keyword evidence="5 9" id="KW-0418">Kinase</keyword>
<accession>A0ABV6A8W7</accession>
<organism evidence="9 10">
    <name type="scientific">Allokutzneria oryzae</name>
    <dbReference type="NCBI Taxonomy" id="1378989"/>
    <lineage>
        <taxon>Bacteria</taxon>
        <taxon>Bacillati</taxon>
        <taxon>Actinomycetota</taxon>
        <taxon>Actinomycetes</taxon>
        <taxon>Pseudonocardiales</taxon>
        <taxon>Pseudonocardiaceae</taxon>
        <taxon>Allokutzneria</taxon>
    </lineage>
</organism>
<evidence type="ECO:0000256" key="5">
    <source>
        <dbReference type="ARBA" id="ARBA00022777"/>
    </source>
</evidence>
<keyword evidence="2" id="KW-0723">Serine/threonine-protein kinase</keyword>
<dbReference type="CDD" id="cd14014">
    <property type="entry name" value="STKc_PknB_like"/>
    <property type="match status" value="1"/>
</dbReference>
<evidence type="ECO:0000256" key="1">
    <source>
        <dbReference type="ARBA" id="ARBA00012513"/>
    </source>
</evidence>
<dbReference type="Pfam" id="PF00069">
    <property type="entry name" value="Pkinase"/>
    <property type="match status" value="1"/>
</dbReference>
<evidence type="ECO:0000256" key="7">
    <source>
        <dbReference type="PROSITE-ProRule" id="PRU10141"/>
    </source>
</evidence>
<dbReference type="PROSITE" id="PS00108">
    <property type="entry name" value="PROTEIN_KINASE_ST"/>
    <property type="match status" value="1"/>
</dbReference>
<evidence type="ECO:0000313" key="10">
    <source>
        <dbReference type="Proteomes" id="UP001589693"/>
    </source>
</evidence>
<evidence type="ECO:0000256" key="2">
    <source>
        <dbReference type="ARBA" id="ARBA00022527"/>
    </source>
</evidence>
<dbReference type="RefSeq" id="WP_377862536.1">
    <property type="nucleotide sequence ID" value="NZ_JBHLZU010000037.1"/>
</dbReference>
<dbReference type="InterPro" id="IPR011009">
    <property type="entry name" value="Kinase-like_dom_sf"/>
</dbReference>
<proteinExistence type="predicted"/>
<dbReference type="EC" id="2.7.11.1" evidence="1"/>
<comment type="caution">
    <text evidence="9">The sequence shown here is derived from an EMBL/GenBank/DDBJ whole genome shotgun (WGS) entry which is preliminary data.</text>
</comment>
<reference evidence="9 10" key="1">
    <citation type="submission" date="2024-09" db="EMBL/GenBank/DDBJ databases">
        <authorList>
            <person name="Sun Q."/>
            <person name="Mori K."/>
        </authorList>
    </citation>
    <scope>NUCLEOTIDE SEQUENCE [LARGE SCALE GENOMIC DNA]</scope>
    <source>
        <strain evidence="9 10">TBRC 7907</strain>
    </source>
</reference>
<dbReference type="PROSITE" id="PS00107">
    <property type="entry name" value="PROTEIN_KINASE_ATP"/>
    <property type="match status" value="1"/>
</dbReference>
<sequence>MSGLLGTGGFATVWRGHDDVLDAPVAIKVLADNWSRHLDVSERFLAEAKLLRQADSDRVLRVLDYGELEDGRPYFVTVLAEDGSLEDLLGQGELPVDEALRHLVEVAEAVVVLHSMHVVHRDLKPSNVLLDRGRVVLADLGLAKALAHSSGLTQVAGSPGYMAPEQAAPGGVVDERTDVYGLGALAHRLLAGSTVGQPPKRPLPGRLGRVVRRALRSDPRHRWPSARVLADELRDLAEHGWGTGRGRVALVGGAAVLTATGVVVSWLLWPTTHDQHAVVDPNLCRAADVKVAMGPVDTNPYEYTQRKSYLTMGWTGRPCQLFGRFRDVRFVLGDGSALPLRFGDGTGEPMPVEMLDDFAAEIPISWHIEDRNGATPPKVPVRLELGLPQVPDVVTMPWTYGPVGDRGQVEIDPIRPAAN</sequence>
<evidence type="ECO:0000259" key="8">
    <source>
        <dbReference type="PROSITE" id="PS50011"/>
    </source>
</evidence>
<dbReference type="InterPro" id="IPR000719">
    <property type="entry name" value="Prot_kinase_dom"/>
</dbReference>
<keyword evidence="3 9" id="KW-0808">Transferase</keyword>